<organism evidence="1 2">
    <name type="scientific">Jejuia spongiicola</name>
    <dbReference type="NCBI Taxonomy" id="2942207"/>
    <lineage>
        <taxon>Bacteria</taxon>
        <taxon>Pseudomonadati</taxon>
        <taxon>Bacteroidota</taxon>
        <taxon>Flavobacteriia</taxon>
        <taxon>Flavobacteriales</taxon>
        <taxon>Flavobacteriaceae</taxon>
        <taxon>Jejuia</taxon>
    </lineage>
</organism>
<name>A0ABT0QGP2_9FLAO</name>
<dbReference type="RefSeq" id="WP_249973582.1">
    <property type="nucleotide sequence ID" value="NZ_JAMFLZ010000006.1"/>
</dbReference>
<gene>
    <name evidence="1" type="ORF">M3P09_13775</name>
</gene>
<dbReference type="EMBL" id="JAMFLZ010000006">
    <property type="protein sequence ID" value="MCL6296075.1"/>
    <property type="molecule type" value="Genomic_DNA"/>
</dbReference>
<protein>
    <submittedName>
        <fullName evidence="1">Uncharacterized protein</fullName>
    </submittedName>
</protein>
<proteinExistence type="predicted"/>
<evidence type="ECO:0000313" key="1">
    <source>
        <dbReference type="EMBL" id="MCL6296075.1"/>
    </source>
</evidence>
<keyword evidence="2" id="KW-1185">Reference proteome</keyword>
<evidence type="ECO:0000313" key="2">
    <source>
        <dbReference type="Proteomes" id="UP001165381"/>
    </source>
</evidence>
<accession>A0ABT0QGP2</accession>
<sequence>MKIGRQFNKLNKSEYIYYIDNNKKYTDFNTLGLYRSICENDKLNLVEKIEIRDYANRLFEKTFNFYQLKDPLTYFNLIVLGEELTVADERKIWDDIKTNQEKILSKKKIRHRNFGDYSKHNCGYEDCPYNGLMIKQGSEFTENFMHFDSDKNSYDAKNKSERIKKQRKNKTKIIRDELEDLNL</sequence>
<comment type="caution">
    <text evidence="1">The sequence shown here is derived from an EMBL/GenBank/DDBJ whole genome shotgun (WGS) entry which is preliminary data.</text>
</comment>
<reference evidence="1" key="1">
    <citation type="submission" date="2022-05" db="EMBL/GenBank/DDBJ databases">
        <authorList>
            <person name="Park J.-S."/>
        </authorList>
    </citation>
    <scope>NUCLEOTIDE SEQUENCE</scope>
    <source>
        <strain evidence="1">2012CJ34-3</strain>
    </source>
</reference>
<dbReference type="Proteomes" id="UP001165381">
    <property type="component" value="Unassembled WGS sequence"/>
</dbReference>